<dbReference type="GO" id="GO:0016887">
    <property type="term" value="F:ATP hydrolysis activity"/>
    <property type="evidence" value="ECO:0007669"/>
    <property type="project" value="InterPro"/>
</dbReference>
<dbReference type="Proteomes" id="UP000199031">
    <property type="component" value="Unassembled WGS sequence"/>
</dbReference>
<proteinExistence type="predicted"/>
<organism evidence="4 5">
    <name type="scientific">Parafilimonas terrae</name>
    <dbReference type="NCBI Taxonomy" id="1465490"/>
    <lineage>
        <taxon>Bacteria</taxon>
        <taxon>Pseudomonadati</taxon>
        <taxon>Bacteroidota</taxon>
        <taxon>Chitinophagia</taxon>
        <taxon>Chitinophagales</taxon>
        <taxon>Chitinophagaceae</taxon>
        <taxon>Parafilimonas</taxon>
    </lineage>
</organism>
<name>A0A1I5U8A9_9BACT</name>
<accession>A0A1I5U8A9</accession>
<reference evidence="4 5" key="1">
    <citation type="submission" date="2016-10" db="EMBL/GenBank/DDBJ databases">
        <authorList>
            <person name="de Groot N.N."/>
        </authorList>
    </citation>
    <scope>NUCLEOTIDE SEQUENCE [LARGE SCALE GENOMIC DNA]</scope>
    <source>
        <strain evidence="4 5">DSM 28286</strain>
    </source>
</reference>
<dbReference type="InterPro" id="IPR027417">
    <property type="entry name" value="P-loop_NTPase"/>
</dbReference>
<dbReference type="SMART" id="SM00382">
    <property type="entry name" value="AAA"/>
    <property type="match status" value="2"/>
</dbReference>
<evidence type="ECO:0000256" key="2">
    <source>
        <dbReference type="ARBA" id="ARBA00022840"/>
    </source>
</evidence>
<dbReference type="PANTHER" id="PTHR43158">
    <property type="entry name" value="SKFA PEPTIDE EXPORT ATP-BINDING PROTEIN SKFE"/>
    <property type="match status" value="1"/>
</dbReference>
<keyword evidence="2 4" id="KW-0067">ATP-binding</keyword>
<dbReference type="Gene3D" id="3.40.50.300">
    <property type="entry name" value="P-loop containing nucleotide triphosphate hydrolases"/>
    <property type="match status" value="2"/>
</dbReference>
<dbReference type="SUPFAM" id="SSF52540">
    <property type="entry name" value="P-loop containing nucleoside triphosphate hydrolases"/>
    <property type="match status" value="2"/>
</dbReference>
<gene>
    <name evidence="4" type="ORF">SAMN05444277_103130</name>
</gene>
<evidence type="ECO:0000259" key="3">
    <source>
        <dbReference type="PROSITE" id="PS50893"/>
    </source>
</evidence>
<evidence type="ECO:0000313" key="4">
    <source>
        <dbReference type="EMBL" id="SFP91500.1"/>
    </source>
</evidence>
<feature type="domain" description="ABC transporter" evidence="3">
    <location>
        <begin position="251"/>
        <end position="484"/>
    </location>
</feature>
<sequence>MAQTSIIVNNININQQQNPLLNNVSFNLNAGEHLLITGSSGSGKTILAKALAGKIFYKGTIEFNSKPEIIFVEQHYFFKTLSNTNDFYYQQRYNSSDNNDALTVSEELLKVSADKNKIDALLNQLQLNHRRNDALLHLSSGEHKRFQLIKAFLQDADVFIFDTPFIGLDINSRKVLKEVIDEKSKSSTIIIIADIEDAPACITHVAELENGKLKQFANIKTFKYSINNNQYSIFNGAIPKQHNNIEFDVAVRLENVSVAYGEKKILSNVNWQINRGERWLLKGVNGAGKSTLTSLITGDHPQAYSNKVFLFDKKRGSGESIWDIKRKIGFVSPELHWYYDKTVSVYNTIASGFFDTIGVYKKLSGEQKVIVEEWLQFLNIQAKAQQQLHTISTSQQRLTLLARALVKNPPLLILDEPCQGLDEQQVKDFVALVDDLCNQSNTTLIYVSHYENEIPKCVDKVMLLENNAHKQYSINIKKTTAVAV</sequence>
<protein>
    <submittedName>
        <fullName evidence="4">Molybdate transport system ATP-binding protein</fullName>
    </submittedName>
</protein>
<dbReference type="STRING" id="1465490.SAMN05444277_103130"/>
<dbReference type="OrthoDB" id="9789994at2"/>
<dbReference type="RefSeq" id="WP_090656607.1">
    <property type="nucleotide sequence ID" value="NZ_FOXQ01000003.1"/>
</dbReference>
<dbReference type="PANTHER" id="PTHR43158:SF2">
    <property type="entry name" value="SKFA PEPTIDE EXPORT ATP-BINDING PROTEIN SKFE"/>
    <property type="match status" value="1"/>
</dbReference>
<dbReference type="GO" id="GO:0005524">
    <property type="term" value="F:ATP binding"/>
    <property type="evidence" value="ECO:0007669"/>
    <property type="project" value="UniProtKB-KW"/>
</dbReference>
<dbReference type="InterPro" id="IPR003593">
    <property type="entry name" value="AAA+_ATPase"/>
</dbReference>
<dbReference type="AlphaFoldDB" id="A0A1I5U8A9"/>
<evidence type="ECO:0000256" key="1">
    <source>
        <dbReference type="ARBA" id="ARBA00022741"/>
    </source>
</evidence>
<evidence type="ECO:0000313" key="5">
    <source>
        <dbReference type="Proteomes" id="UP000199031"/>
    </source>
</evidence>
<dbReference type="InterPro" id="IPR003439">
    <property type="entry name" value="ABC_transporter-like_ATP-bd"/>
</dbReference>
<dbReference type="Pfam" id="PF00005">
    <property type="entry name" value="ABC_tran"/>
    <property type="match status" value="2"/>
</dbReference>
<keyword evidence="5" id="KW-1185">Reference proteome</keyword>
<keyword evidence="1" id="KW-0547">Nucleotide-binding</keyword>
<dbReference type="PROSITE" id="PS50893">
    <property type="entry name" value="ABC_TRANSPORTER_2"/>
    <property type="match status" value="2"/>
</dbReference>
<dbReference type="EMBL" id="FOXQ01000003">
    <property type="protein sequence ID" value="SFP91500.1"/>
    <property type="molecule type" value="Genomic_DNA"/>
</dbReference>
<feature type="domain" description="ABC transporter" evidence="3">
    <location>
        <begin position="6"/>
        <end position="235"/>
    </location>
</feature>